<keyword evidence="5" id="KW-1185">Reference proteome</keyword>
<feature type="signal peptide" evidence="2">
    <location>
        <begin position="1"/>
        <end position="18"/>
    </location>
</feature>
<evidence type="ECO:0000313" key="4">
    <source>
        <dbReference type="EMBL" id="EPS99749.1"/>
    </source>
</evidence>
<evidence type="ECO:0000259" key="3">
    <source>
        <dbReference type="Pfam" id="PF20153"/>
    </source>
</evidence>
<feature type="non-terminal residue" evidence="4">
    <location>
        <position position="1"/>
    </location>
</feature>
<evidence type="ECO:0000313" key="5">
    <source>
        <dbReference type="Proteomes" id="UP000015241"/>
    </source>
</evidence>
<accession>S8FN65</accession>
<gene>
    <name evidence="4" type="ORF">FOMPIDRAFT_1082595</name>
</gene>
<feature type="transmembrane region" description="Helical" evidence="1">
    <location>
        <begin position="67"/>
        <end position="88"/>
    </location>
</feature>
<protein>
    <recommendedName>
        <fullName evidence="3">DUF6535 domain-containing protein</fullName>
    </recommendedName>
</protein>
<feature type="domain" description="DUF6535" evidence="3">
    <location>
        <begin position="3"/>
        <end position="89"/>
    </location>
</feature>
<reference evidence="4 5" key="1">
    <citation type="journal article" date="2012" name="Science">
        <title>The Paleozoic origin of enzymatic lignin decomposition reconstructed from 31 fungal genomes.</title>
        <authorList>
            <person name="Floudas D."/>
            <person name="Binder M."/>
            <person name="Riley R."/>
            <person name="Barry K."/>
            <person name="Blanchette R.A."/>
            <person name="Henrissat B."/>
            <person name="Martinez A.T."/>
            <person name="Otillar R."/>
            <person name="Spatafora J.W."/>
            <person name="Yadav J.S."/>
            <person name="Aerts A."/>
            <person name="Benoit I."/>
            <person name="Boyd A."/>
            <person name="Carlson A."/>
            <person name="Copeland A."/>
            <person name="Coutinho P.M."/>
            <person name="de Vries R.P."/>
            <person name="Ferreira P."/>
            <person name="Findley K."/>
            <person name="Foster B."/>
            <person name="Gaskell J."/>
            <person name="Glotzer D."/>
            <person name="Gorecki P."/>
            <person name="Heitman J."/>
            <person name="Hesse C."/>
            <person name="Hori C."/>
            <person name="Igarashi K."/>
            <person name="Jurgens J.A."/>
            <person name="Kallen N."/>
            <person name="Kersten P."/>
            <person name="Kohler A."/>
            <person name="Kuees U."/>
            <person name="Kumar T.K.A."/>
            <person name="Kuo A."/>
            <person name="LaButti K."/>
            <person name="Larrondo L.F."/>
            <person name="Lindquist E."/>
            <person name="Ling A."/>
            <person name="Lombard V."/>
            <person name="Lucas S."/>
            <person name="Lundell T."/>
            <person name="Martin R."/>
            <person name="McLaughlin D.J."/>
            <person name="Morgenstern I."/>
            <person name="Morin E."/>
            <person name="Murat C."/>
            <person name="Nagy L.G."/>
            <person name="Nolan M."/>
            <person name="Ohm R.A."/>
            <person name="Patyshakuliyeva A."/>
            <person name="Rokas A."/>
            <person name="Ruiz-Duenas F.J."/>
            <person name="Sabat G."/>
            <person name="Salamov A."/>
            <person name="Samejima M."/>
            <person name="Schmutz J."/>
            <person name="Slot J.C."/>
            <person name="St John F."/>
            <person name="Stenlid J."/>
            <person name="Sun H."/>
            <person name="Sun S."/>
            <person name="Syed K."/>
            <person name="Tsang A."/>
            <person name="Wiebenga A."/>
            <person name="Young D."/>
            <person name="Pisabarro A."/>
            <person name="Eastwood D.C."/>
            <person name="Martin F."/>
            <person name="Cullen D."/>
            <person name="Grigoriev I.V."/>
            <person name="Hibbett D.S."/>
        </authorList>
    </citation>
    <scope>NUCLEOTIDE SEQUENCE</scope>
    <source>
        <strain evidence="5">FP-58527</strain>
    </source>
</reference>
<keyword evidence="1" id="KW-0472">Membrane</keyword>
<name>S8FN65_FOMSC</name>
<dbReference type="AlphaFoldDB" id="S8FN65"/>
<organism evidence="4 5">
    <name type="scientific">Fomitopsis schrenkii</name>
    <name type="common">Brown rot fungus</name>
    <dbReference type="NCBI Taxonomy" id="2126942"/>
    <lineage>
        <taxon>Eukaryota</taxon>
        <taxon>Fungi</taxon>
        <taxon>Dikarya</taxon>
        <taxon>Basidiomycota</taxon>
        <taxon>Agaricomycotina</taxon>
        <taxon>Agaricomycetes</taxon>
        <taxon>Polyporales</taxon>
        <taxon>Fomitopsis</taxon>
    </lineage>
</organism>
<dbReference type="InterPro" id="IPR045338">
    <property type="entry name" value="DUF6535"/>
</dbReference>
<evidence type="ECO:0000256" key="2">
    <source>
        <dbReference type="SAM" id="SignalP"/>
    </source>
</evidence>
<proteinExistence type="predicted"/>
<feature type="chain" id="PRO_5004551723" description="DUF6535 domain-containing protein" evidence="2">
    <location>
        <begin position="19"/>
        <end position="129"/>
    </location>
</feature>
<keyword evidence="2" id="KW-0732">Signal</keyword>
<feature type="non-terminal residue" evidence="4">
    <location>
        <position position="129"/>
    </location>
</feature>
<dbReference type="InParanoid" id="S8FN65"/>
<keyword evidence="1" id="KW-0812">Transmembrane</keyword>
<evidence type="ECO:0000256" key="1">
    <source>
        <dbReference type="SAM" id="Phobius"/>
    </source>
</evidence>
<dbReference type="HOGENOM" id="CLU_1953915_0_0_1"/>
<dbReference type="OrthoDB" id="2798795at2759"/>
<dbReference type="Pfam" id="PF20153">
    <property type="entry name" value="DUF6535"/>
    <property type="match status" value="1"/>
</dbReference>
<dbReference type="EMBL" id="KE504154">
    <property type="protein sequence ID" value="EPS99749.1"/>
    <property type="molecule type" value="Genomic_DNA"/>
</dbReference>
<sequence>RYVAALWFAALVCSLAAAAVGISLNQWLYYLFTPAGLVASGAQQKLRVWSLRQRTFRRWDVERMLSIPSVLLQVAVTLFLVALVGLLWSLSLDIVIPTLLLVCFVTLFQLTTLIIAAVASYSPFQSPQA</sequence>
<keyword evidence="1" id="KW-1133">Transmembrane helix</keyword>
<dbReference type="Proteomes" id="UP000015241">
    <property type="component" value="Unassembled WGS sequence"/>
</dbReference>
<feature type="transmembrane region" description="Helical" evidence="1">
    <location>
        <begin position="94"/>
        <end position="119"/>
    </location>
</feature>